<dbReference type="InterPro" id="IPR011701">
    <property type="entry name" value="MFS"/>
</dbReference>
<feature type="transmembrane region" description="Helical" evidence="5">
    <location>
        <begin position="176"/>
        <end position="201"/>
    </location>
</feature>
<feature type="transmembrane region" description="Helical" evidence="5">
    <location>
        <begin position="149"/>
        <end position="170"/>
    </location>
</feature>
<feature type="transmembrane region" description="Helical" evidence="5">
    <location>
        <begin position="118"/>
        <end position="137"/>
    </location>
</feature>
<dbReference type="EMBL" id="LT670849">
    <property type="protein sequence ID" value="SHN77909.1"/>
    <property type="molecule type" value="Genomic_DNA"/>
</dbReference>
<keyword evidence="8" id="KW-1185">Reference proteome</keyword>
<evidence type="ECO:0000256" key="2">
    <source>
        <dbReference type="ARBA" id="ARBA00022692"/>
    </source>
</evidence>
<sequence>MDSTQPLASQIDLIIDGVSVGAFQKWTITLCALVAFVDGFDAQAIAFVAPVISQEWAVDIAAFGPVFGAGLLGLTVGAFLFGPIADRVGRKPMIVASVVIFGLGSLATAFAADVGQLIAYRSLTGFGLGGAMPNVIALTAEYAPKRVRAFVVTLMFCGFPFGAVIGGLISAWTIAIYGWTSVFVAGGVLPLLLVPALLVALPESIRFLASRDSRRADALALLVRIDPSAQSHLSDSPLAPAYGPQDRVASARLFQDGRGTGTLFLWMAFFCNLLVLYFLINWLPSVLQRAGIPLERAIIATVLLNAGGVVGGLTFSRLIDRFGPVRVLAAAYLGAAILVAAIGFQWSTVSVALAVVFAAGFSVIGAQFGINAFAAEYYPTSLRATGVGAALGVGRIGSIVGPVVGGFLLGMKLETGLLFAIAAAPALVAGLAILGAKRTPANKLSVNGR</sequence>
<keyword evidence="4 5" id="KW-0472">Membrane</keyword>
<dbReference type="PANTHER" id="PTHR23508">
    <property type="entry name" value="CARBOXYLIC ACID TRANSPORTER PROTEIN HOMOLOG"/>
    <property type="match status" value="1"/>
</dbReference>
<feature type="transmembrane region" description="Helical" evidence="5">
    <location>
        <begin position="60"/>
        <end position="81"/>
    </location>
</feature>
<dbReference type="PANTHER" id="PTHR23508:SF10">
    <property type="entry name" value="CARBOXYLIC ACID TRANSPORTER PROTEIN HOMOLOG"/>
    <property type="match status" value="1"/>
</dbReference>
<dbReference type="AlphaFoldDB" id="A0A1M7U4I5"/>
<organism evidence="7 8">
    <name type="scientific">Bradyrhizobium erythrophlei</name>
    <dbReference type="NCBI Taxonomy" id="1437360"/>
    <lineage>
        <taxon>Bacteria</taxon>
        <taxon>Pseudomonadati</taxon>
        <taxon>Pseudomonadota</taxon>
        <taxon>Alphaproteobacteria</taxon>
        <taxon>Hyphomicrobiales</taxon>
        <taxon>Nitrobacteraceae</taxon>
        <taxon>Bradyrhizobium</taxon>
    </lineage>
</organism>
<dbReference type="GO" id="GO:0046943">
    <property type="term" value="F:carboxylic acid transmembrane transporter activity"/>
    <property type="evidence" value="ECO:0007669"/>
    <property type="project" value="TreeGrafter"/>
</dbReference>
<evidence type="ECO:0000256" key="1">
    <source>
        <dbReference type="ARBA" id="ARBA00004141"/>
    </source>
</evidence>
<gene>
    <name evidence="7" type="ORF">SAMN05444170_3530</name>
</gene>
<dbReference type="Gene3D" id="1.20.1250.20">
    <property type="entry name" value="MFS general substrate transporter like domains"/>
    <property type="match status" value="1"/>
</dbReference>
<dbReference type="RefSeq" id="WP_244553267.1">
    <property type="nucleotide sequence ID" value="NZ_LT670849.1"/>
</dbReference>
<evidence type="ECO:0000259" key="6">
    <source>
        <dbReference type="PROSITE" id="PS50850"/>
    </source>
</evidence>
<feature type="transmembrane region" description="Helical" evidence="5">
    <location>
        <begin position="263"/>
        <end position="284"/>
    </location>
</feature>
<feature type="transmembrane region" description="Helical" evidence="5">
    <location>
        <begin position="386"/>
        <end position="411"/>
    </location>
</feature>
<dbReference type="GO" id="GO:0005886">
    <property type="term" value="C:plasma membrane"/>
    <property type="evidence" value="ECO:0007669"/>
    <property type="project" value="TreeGrafter"/>
</dbReference>
<feature type="transmembrane region" description="Helical" evidence="5">
    <location>
        <begin position="352"/>
        <end position="374"/>
    </location>
</feature>
<dbReference type="InterPro" id="IPR005829">
    <property type="entry name" value="Sugar_transporter_CS"/>
</dbReference>
<dbReference type="SUPFAM" id="SSF103473">
    <property type="entry name" value="MFS general substrate transporter"/>
    <property type="match status" value="1"/>
</dbReference>
<reference evidence="8" key="1">
    <citation type="submission" date="2016-11" db="EMBL/GenBank/DDBJ databases">
        <authorList>
            <person name="Varghese N."/>
            <person name="Submissions S."/>
        </authorList>
    </citation>
    <scope>NUCLEOTIDE SEQUENCE [LARGE SCALE GENOMIC DNA]</scope>
    <source>
        <strain evidence="8">GAS401</strain>
    </source>
</reference>
<evidence type="ECO:0000256" key="5">
    <source>
        <dbReference type="SAM" id="Phobius"/>
    </source>
</evidence>
<feature type="transmembrane region" description="Helical" evidence="5">
    <location>
        <begin position="296"/>
        <end position="315"/>
    </location>
</feature>
<evidence type="ECO:0000256" key="4">
    <source>
        <dbReference type="ARBA" id="ARBA00023136"/>
    </source>
</evidence>
<keyword evidence="2 5" id="KW-0812">Transmembrane</keyword>
<dbReference type="PROSITE" id="PS00217">
    <property type="entry name" value="SUGAR_TRANSPORT_2"/>
    <property type="match status" value="1"/>
</dbReference>
<feature type="domain" description="Major facilitator superfamily (MFS) profile" evidence="6">
    <location>
        <begin position="27"/>
        <end position="438"/>
    </location>
</feature>
<feature type="transmembrane region" description="Helical" evidence="5">
    <location>
        <begin position="327"/>
        <end position="346"/>
    </location>
</feature>
<protein>
    <submittedName>
        <fullName evidence="7">MFS transporter, AAHS family, 4-hydroxybenzoate transporter</fullName>
    </submittedName>
</protein>
<evidence type="ECO:0000256" key="3">
    <source>
        <dbReference type="ARBA" id="ARBA00022989"/>
    </source>
</evidence>
<keyword evidence="3 5" id="KW-1133">Transmembrane helix</keyword>
<dbReference type="CDD" id="cd17365">
    <property type="entry name" value="MFS_PcaK_like"/>
    <property type="match status" value="1"/>
</dbReference>
<proteinExistence type="predicted"/>
<dbReference type="InterPro" id="IPR020846">
    <property type="entry name" value="MFS_dom"/>
</dbReference>
<feature type="transmembrane region" description="Helical" evidence="5">
    <location>
        <begin position="93"/>
        <end position="112"/>
    </location>
</feature>
<dbReference type="Pfam" id="PF07690">
    <property type="entry name" value="MFS_1"/>
    <property type="match status" value="1"/>
</dbReference>
<evidence type="ECO:0000313" key="8">
    <source>
        <dbReference type="Proteomes" id="UP000184096"/>
    </source>
</evidence>
<dbReference type="InterPro" id="IPR036259">
    <property type="entry name" value="MFS_trans_sf"/>
</dbReference>
<accession>A0A1M7U4I5</accession>
<comment type="subcellular location">
    <subcellularLocation>
        <location evidence="1">Membrane</location>
        <topology evidence="1">Multi-pass membrane protein</topology>
    </subcellularLocation>
</comment>
<feature type="transmembrane region" description="Helical" evidence="5">
    <location>
        <begin position="417"/>
        <end position="436"/>
    </location>
</feature>
<dbReference type="PROSITE" id="PS50850">
    <property type="entry name" value="MFS"/>
    <property type="match status" value="1"/>
</dbReference>
<name>A0A1M7U4I5_9BRAD</name>
<dbReference type="Proteomes" id="UP000184096">
    <property type="component" value="Chromosome I"/>
</dbReference>
<evidence type="ECO:0000313" key="7">
    <source>
        <dbReference type="EMBL" id="SHN77909.1"/>
    </source>
</evidence>